<dbReference type="EMBL" id="HBHK01004577">
    <property type="protein sequence ID" value="CAD9669225.1"/>
    <property type="molecule type" value="Transcribed_RNA"/>
</dbReference>
<keyword evidence="2" id="KW-0132">Cell division</keyword>
<evidence type="ECO:0000313" key="10">
    <source>
        <dbReference type="EMBL" id="CAD9669225.1"/>
    </source>
</evidence>
<dbReference type="InterPro" id="IPR011989">
    <property type="entry name" value="ARM-like"/>
</dbReference>
<feature type="compositionally biased region" description="Basic and acidic residues" evidence="7">
    <location>
        <begin position="1104"/>
        <end position="1121"/>
    </location>
</feature>
<keyword evidence="6" id="KW-0131">Cell cycle</keyword>
<dbReference type="InterPro" id="IPR026971">
    <property type="entry name" value="CND1/NCAPD3"/>
</dbReference>
<dbReference type="GO" id="GO:0000779">
    <property type="term" value="C:condensed chromosome, centromeric region"/>
    <property type="evidence" value="ECO:0007669"/>
    <property type="project" value="TreeGrafter"/>
</dbReference>
<dbReference type="GO" id="GO:0005634">
    <property type="term" value="C:nucleus"/>
    <property type="evidence" value="ECO:0007669"/>
    <property type="project" value="UniProtKB-SubCell"/>
</dbReference>
<evidence type="ECO:0000259" key="8">
    <source>
        <dbReference type="Pfam" id="PF12717"/>
    </source>
</evidence>
<evidence type="ECO:0000256" key="3">
    <source>
        <dbReference type="ARBA" id="ARBA00022776"/>
    </source>
</evidence>
<evidence type="ECO:0000256" key="5">
    <source>
        <dbReference type="ARBA" id="ARBA00023242"/>
    </source>
</evidence>
<evidence type="ECO:0000256" key="2">
    <source>
        <dbReference type="ARBA" id="ARBA00022618"/>
    </source>
</evidence>
<reference evidence="10" key="1">
    <citation type="submission" date="2021-01" db="EMBL/GenBank/DDBJ databases">
        <authorList>
            <person name="Corre E."/>
            <person name="Pelletier E."/>
            <person name="Niang G."/>
            <person name="Scheremetjew M."/>
            <person name="Finn R."/>
            <person name="Kale V."/>
            <person name="Holt S."/>
            <person name="Cochrane G."/>
            <person name="Meng A."/>
            <person name="Brown T."/>
            <person name="Cohen L."/>
        </authorList>
    </citation>
    <scope>NUCLEOTIDE SEQUENCE</scope>
    <source>
        <strain evidence="10">NY070348D</strain>
    </source>
</reference>
<gene>
    <name evidence="9" type="ORF">QSP1433_LOCUS2740</name>
    <name evidence="10" type="ORF">QSP1433_LOCUS2741</name>
</gene>
<dbReference type="AlphaFoldDB" id="A0A7S2REY1"/>
<dbReference type="PANTHER" id="PTHR14222:SF2">
    <property type="entry name" value="CONDENSIN COMPLEX SUBUNIT 1"/>
    <property type="match status" value="1"/>
</dbReference>
<feature type="compositionally biased region" description="Basic residues" evidence="7">
    <location>
        <begin position="1122"/>
        <end position="1135"/>
    </location>
</feature>
<keyword evidence="4" id="KW-0226">DNA condensation</keyword>
<feature type="domain" description="Condensin complex subunit 1 C-terminal" evidence="8">
    <location>
        <begin position="866"/>
        <end position="1011"/>
    </location>
</feature>
<dbReference type="SUPFAM" id="SSF48371">
    <property type="entry name" value="ARM repeat"/>
    <property type="match status" value="1"/>
</dbReference>
<keyword evidence="5" id="KW-0539">Nucleus</keyword>
<dbReference type="GO" id="GO:0000796">
    <property type="term" value="C:condensin complex"/>
    <property type="evidence" value="ECO:0007669"/>
    <property type="project" value="TreeGrafter"/>
</dbReference>
<evidence type="ECO:0000256" key="1">
    <source>
        <dbReference type="ARBA" id="ARBA00004123"/>
    </source>
</evidence>
<accession>A0A7S2REY1</accession>
<dbReference type="Pfam" id="PF12717">
    <property type="entry name" value="Cnd1"/>
    <property type="match status" value="1"/>
</dbReference>
<dbReference type="InterPro" id="IPR016024">
    <property type="entry name" value="ARM-type_fold"/>
</dbReference>
<name>A0A7S2REY1_9STRA</name>
<organism evidence="10">
    <name type="scientific">Mucochytrium quahogii</name>
    <dbReference type="NCBI Taxonomy" id="96639"/>
    <lineage>
        <taxon>Eukaryota</taxon>
        <taxon>Sar</taxon>
        <taxon>Stramenopiles</taxon>
        <taxon>Bigyra</taxon>
        <taxon>Labyrinthulomycetes</taxon>
        <taxon>Thraustochytrida</taxon>
        <taxon>Thraustochytriidae</taxon>
        <taxon>Mucochytrium</taxon>
    </lineage>
</organism>
<dbReference type="Gene3D" id="1.25.10.10">
    <property type="entry name" value="Leucine-rich Repeat Variant"/>
    <property type="match status" value="2"/>
</dbReference>
<protein>
    <recommendedName>
        <fullName evidence="8">Condensin complex subunit 1 C-terminal domain-containing protein</fullName>
    </recommendedName>
</protein>
<evidence type="ECO:0000313" key="9">
    <source>
        <dbReference type="EMBL" id="CAD9669223.1"/>
    </source>
</evidence>
<comment type="subcellular location">
    <subcellularLocation>
        <location evidence="1">Nucleus</location>
    </subcellularLocation>
</comment>
<keyword evidence="3" id="KW-0498">Mitosis</keyword>
<evidence type="ECO:0000256" key="4">
    <source>
        <dbReference type="ARBA" id="ARBA00023067"/>
    </source>
</evidence>
<dbReference type="InterPro" id="IPR032682">
    <property type="entry name" value="Cnd1_C"/>
</dbReference>
<proteinExistence type="predicted"/>
<dbReference type="GO" id="GO:0051301">
    <property type="term" value="P:cell division"/>
    <property type="evidence" value="ECO:0007669"/>
    <property type="project" value="UniProtKB-KW"/>
</dbReference>
<evidence type="ECO:0000256" key="6">
    <source>
        <dbReference type="ARBA" id="ARBA00023306"/>
    </source>
</evidence>
<dbReference type="PANTHER" id="PTHR14222">
    <property type="entry name" value="CONDENSIN"/>
    <property type="match status" value="1"/>
</dbReference>
<dbReference type="EMBL" id="HBHK01004576">
    <property type="protein sequence ID" value="CAD9669223.1"/>
    <property type="molecule type" value="Transcribed_RNA"/>
</dbReference>
<feature type="region of interest" description="Disordered" evidence="7">
    <location>
        <begin position="1104"/>
        <end position="1145"/>
    </location>
</feature>
<evidence type="ECO:0000256" key="7">
    <source>
        <dbReference type="SAM" id="MobiDB-lite"/>
    </source>
</evidence>
<dbReference type="GO" id="GO:0042393">
    <property type="term" value="F:histone binding"/>
    <property type="evidence" value="ECO:0007669"/>
    <property type="project" value="TreeGrafter"/>
</dbReference>
<dbReference type="GO" id="GO:0007076">
    <property type="term" value="P:mitotic chromosome condensation"/>
    <property type="evidence" value="ECO:0007669"/>
    <property type="project" value="InterPro"/>
</dbReference>
<dbReference type="GO" id="GO:0010032">
    <property type="term" value="P:meiotic chromosome condensation"/>
    <property type="evidence" value="ECO:0007669"/>
    <property type="project" value="TreeGrafter"/>
</dbReference>
<sequence>MSDFGIPLLSQSIRDLELVSDDSRVRVVDVVDLDESTEKEQRGFVQRLRTTLLDNDCASRVLVEDQSCLDGVYSLVRYFEEISTPVQGDVVEFLCELLSAIGNDLEGSDEDFIKSSLKFTVYLCGKLVITQEGKGKWENYRLKMLTCLSSTVKSGYSKLWACGVVEESFLDIFWKTAEAVVSQSPKLGTNGDTSLLLQDLVCVPLHNFPDIVSHTIVGSFSHSLCSSDGMVSFVTSVIKRLCEVYEDDRFGKEMILEVGRFDTHDPNGSVSAAKNMGIFIESLASNTPSLVLSNLSVLVPHLNAHAHPTRSCVLRALGSLIAYLKQDNEAMKDTRDQLLDLVGERGHDTSSYVRAVAISVFTSLCEKTCLPVSHLQIAVEIAMERVVDKSSLVRKQALVCLASLLENNPFSDRLEPDFFRGKLESMSQNGEEGQVVAELTYYRSALEFSARMESACQQAERLVCSKNVTDVLESLRFLSTAVRFKLPAASDSMRKLLRLVWDDRESGRVQKELLETFELIYISTPGDRNKRILYNTQEICDNLINMVAAATLSELTSLEKIVNELTNPAKTLKRLVIPSVVVEQIWTRATSGKNDRESCAAMCLVSMCTSETSTFFEKNGSRISTLLDVASNGEYQITQYAFMTLRNIFSRADGERFSEYFDQVTDIVTSLVVDGREGDSNITAWYPAAEKGMNLLPFCNTRVDKVFARTLRRMHKRVFGTDAQQNDSQMSRFFFVVGHAAIKVYVFADHATAEAKKLRRQRQENQANELEEMLGGTDGDDYEENLLKRVANIELVGKPDQSFLGMYVPCMVRIVKESLKNVDEPHACLLAASLSLLKVMCVSEKVCEANLALVFTLLRDCKNPEVRSNIMIAMGDLAVRFPNTVEPFNSQIYRSLRDPDVGVRKTSLMVLTHLILNDMIKVRGEISEIALCLEDEDSERIRDLTALFFHELSRKGTHPIYNLLPDTIAKLSKEITSKAKFQRITTFLAQFIVLEKHIAGTLEKLCNRIYAATGLRAEEEELASLETFSERRLCQDLAFCVSLLKVSSEKTVKLLADPLFKLYKPLLADDEVYNSFGVALMKKAKQFVSQKPDATKQLVEEWNERLQESRTSQKTDQETTNKARKRKAKVSRKKKTNDENQAINI</sequence>